<dbReference type="PROSITE" id="PS50943">
    <property type="entry name" value="HTH_CROC1"/>
    <property type="match status" value="1"/>
</dbReference>
<dbReference type="PANTHER" id="PTHR46558">
    <property type="entry name" value="TRACRIPTIONAL REGULATORY PROTEIN-RELATED-RELATED"/>
    <property type="match status" value="1"/>
</dbReference>
<organism evidence="3 4">
    <name type="scientific">Arcanobacterium buesumense</name>
    <dbReference type="NCBI Taxonomy" id="2722751"/>
    <lineage>
        <taxon>Bacteria</taxon>
        <taxon>Bacillati</taxon>
        <taxon>Actinomycetota</taxon>
        <taxon>Actinomycetes</taxon>
        <taxon>Actinomycetales</taxon>
        <taxon>Actinomycetaceae</taxon>
        <taxon>Arcanobacterium</taxon>
    </lineage>
</organism>
<dbReference type="AlphaFoldDB" id="A0A6H2EHT8"/>
<dbReference type="RefSeq" id="WP_168917070.1">
    <property type="nucleotide sequence ID" value="NZ_CP050804.1"/>
</dbReference>
<sequence>MNIYETLGIDLTDPHMCSALEMEESRRELIRKLTSIRKASHLTQDDVARELGVSRQSISKIEQENRNPTLSTLIEYAIAVGAHITFNVDTINSEDSRSNNTRTFHTSMDGNDSSWGPDEIAWPSSKHTIETTSFTV</sequence>
<evidence type="ECO:0000313" key="3">
    <source>
        <dbReference type="EMBL" id="QJC21128.1"/>
    </source>
</evidence>
<dbReference type="SUPFAM" id="SSF47413">
    <property type="entry name" value="lambda repressor-like DNA-binding domains"/>
    <property type="match status" value="1"/>
</dbReference>
<dbReference type="InterPro" id="IPR001387">
    <property type="entry name" value="Cro/C1-type_HTH"/>
</dbReference>
<dbReference type="SMART" id="SM00530">
    <property type="entry name" value="HTH_XRE"/>
    <property type="match status" value="1"/>
</dbReference>
<dbReference type="Proteomes" id="UP000502298">
    <property type="component" value="Chromosome"/>
</dbReference>
<dbReference type="Gene3D" id="1.10.260.40">
    <property type="entry name" value="lambda repressor-like DNA-binding domains"/>
    <property type="match status" value="1"/>
</dbReference>
<evidence type="ECO:0000259" key="2">
    <source>
        <dbReference type="PROSITE" id="PS50943"/>
    </source>
</evidence>
<keyword evidence="4" id="KW-1185">Reference proteome</keyword>
<evidence type="ECO:0000256" key="1">
    <source>
        <dbReference type="ARBA" id="ARBA00023125"/>
    </source>
</evidence>
<accession>A0A6H2EHT8</accession>
<name>A0A6H2EHT8_9ACTO</name>
<dbReference type="KEGG" id="arca:HC352_00410"/>
<dbReference type="Pfam" id="PF01381">
    <property type="entry name" value="HTH_3"/>
    <property type="match status" value="1"/>
</dbReference>
<dbReference type="GO" id="GO:0003677">
    <property type="term" value="F:DNA binding"/>
    <property type="evidence" value="ECO:0007669"/>
    <property type="project" value="UniProtKB-KW"/>
</dbReference>
<dbReference type="CDD" id="cd00093">
    <property type="entry name" value="HTH_XRE"/>
    <property type="match status" value="1"/>
</dbReference>
<dbReference type="EMBL" id="CP050804">
    <property type="protein sequence ID" value="QJC21128.1"/>
    <property type="molecule type" value="Genomic_DNA"/>
</dbReference>
<dbReference type="InterPro" id="IPR010982">
    <property type="entry name" value="Lambda_DNA-bd_dom_sf"/>
</dbReference>
<feature type="domain" description="HTH cro/C1-type" evidence="2">
    <location>
        <begin position="33"/>
        <end position="91"/>
    </location>
</feature>
<proteinExistence type="predicted"/>
<gene>
    <name evidence="3" type="ORF">HC352_00410</name>
</gene>
<protein>
    <submittedName>
        <fullName evidence="3">Helix-turn-helix transcriptional regulator</fullName>
    </submittedName>
</protein>
<dbReference type="PANTHER" id="PTHR46558:SF11">
    <property type="entry name" value="HTH-TYPE TRANSCRIPTIONAL REGULATOR XRE"/>
    <property type="match status" value="1"/>
</dbReference>
<reference evidence="3 4" key="1">
    <citation type="submission" date="2020-03" db="EMBL/GenBank/DDBJ databases">
        <title>Complete genome of Arcanobacterium buesumensis sp. nov. strain 2701.</title>
        <authorList>
            <person name="Borowiak M."/>
            <person name="Alssahen M."/>
            <person name="Laemmler C."/>
            <person name="Malorny B."/>
            <person name="Hassan A."/>
            <person name="Prenger-Berninghoff E."/>
            <person name="Ploetz M."/>
            <person name="Abdulmawjood A."/>
        </authorList>
    </citation>
    <scope>NUCLEOTIDE SEQUENCE [LARGE SCALE GENOMIC DNA]</scope>
    <source>
        <strain evidence="3 4">2701</strain>
    </source>
</reference>
<evidence type="ECO:0000313" key="4">
    <source>
        <dbReference type="Proteomes" id="UP000502298"/>
    </source>
</evidence>
<keyword evidence="1" id="KW-0238">DNA-binding</keyword>